<dbReference type="EMBL" id="CP002593">
    <property type="protein sequence ID" value="AEA26498.1"/>
    <property type="molecule type" value="Genomic_DNA"/>
</dbReference>
<sequence length="59" mass="6307">MSDDQPDTPTVRDRATAAGIPETRLLTYVERGLLLLDGDVVCELDQPAPPGTRLLVTGS</sequence>
<keyword evidence="2" id="KW-1185">Reference proteome</keyword>
<dbReference type="HOGENOM" id="CLU_2957345_0_0_11"/>
<dbReference type="AlphaFoldDB" id="F4CXC4"/>
<accession>F4CXC4</accession>
<evidence type="ECO:0000313" key="2">
    <source>
        <dbReference type="Proteomes" id="UP000007809"/>
    </source>
</evidence>
<proteinExistence type="predicted"/>
<organism evidence="1 2">
    <name type="scientific">Pseudonocardia dioxanivorans (strain ATCC 55486 / DSM 44775 / JCM 13855 / CB1190)</name>
    <dbReference type="NCBI Taxonomy" id="675635"/>
    <lineage>
        <taxon>Bacteria</taxon>
        <taxon>Bacillati</taxon>
        <taxon>Actinomycetota</taxon>
        <taxon>Actinomycetes</taxon>
        <taxon>Pseudonocardiales</taxon>
        <taxon>Pseudonocardiaceae</taxon>
        <taxon>Pseudonocardia</taxon>
    </lineage>
</organism>
<dbReference type="RefSeq" id="WP_013676412.1">
    <property type="nucleotide sequence ID" value="NC_015312.1"/>
</dbReference>
<dbReference type="KEGG" id="pdx:Psed_4339"/>
<gene>
    <name evidence="1" type="ordered locus">Psed_4339</name>
</gene>
<evidence type="ECO:0000313" key="1">
    <source>
        <dbReference type="EMBL" id="AEA26498.1"/>
    </source>
</evidence>
<dbReference type="Proteomes" id="UP000007809">
    <property type="component" value="Chromosome"/>
</dbReference>
<protein>
    <submittedName>
        <fullName evidence="1">Uncharacterized protein</fullName>
    </submittedName>
</protein>
<dbReference type="OrthoDB" id="3579506at2"/>
<reference evidence="1 2" key="1">
    <citation type="journal article" date="2011" name="J. Bacteriol.">
        <title>Genome sequence of the 1,4-dioxane-degrading Pseudonocardia dioxanivorans strain CB1190.</title>
        <authorList>
            <person name="Sales C.M."/>
            <person name="Mahendra S."/>
            <person name="Grostern A."/>
            <person name="Parales R.E."/>
            <person name="Goodwin L.A."/>
            <person name="Woyke T."/>
            <person name="Nolan M."/>
            <person name="Lapidus A."/>
            <person name="Chertkov O."/>
            <person name="Ovchinnikova G."/>
            <person name="Sczyrba A."/>
            <person name="Alvarez-Cohen L."/>
        </authorList>
    </citation>
    <scope>NUCLEOTIDE SEQUENCE [LARGE SCALE GENOMIC DNA]</scope>
    <source>
        <strain evidence="2">ATCC 55486 / DSM 44775 / JCM 13855 / CB1190</strain>
    </source>
</reference>
<name>F4CXC4_PSEUX</name>